<evidence type="ECO:0000313" key="8">
    <source>
        <dbReference type="EMBL" id="KAJ5146233.1"/>
    </source>
</evidence>
<evidence type="ECO:0000256" key="3">
    <source>
        <dbReference type="ARBA" id="ARBA00022692"/>
    </source>
</evidence>
<evidence type="ECO:0000256" key="5">
    <source>
        <dbReference type="ARBA" id="ARBA00023136"/>
    </source>
</evidence>
<dbReference type="PANTHER" id="PTHR23506:SF29">
    <property type="entry name" value="TRANSPORTER, PUTATIVE (AFU_ORTHOLOGUE AFUA_2G10530)-RELATED"/>
    <property type="match status" value="1"/>
</dbReference>
<evidence type="ECO:0000259" key="7">
    <source>
        <dbReference type="PROSITE" id="PS50850"/>
    </source>
</evidence>
<evidence type="ECO:0000256" key="6">
    <source>
        <dbReference type="SAM" id="Phobius"/>
    </source>
</evidence>
<keyword evidence="2" id="KW-0813">Transport</keyword>
<dbReference type="OrthoDB" id="5086884at2759"/>
<dbReference type="AlphaFoldDB" id="A0A9W9HGG8"/>
<accession>A0A9W9HGG8</accession>
<dbReference type="CDD" id="cd17325">
    <property type="entry name" value="MFS_MdtG_SLC18_like"/>
    <property type="match status" value="1"/>
</dbReference>
<feature type="transmembrane region" description="Helical" evidence="6">
    <location>
        <begin position="75"/>
        <end position="96"/>
    </location>
</feature>
<reference evidence="8" key="1">
    <citation type="submission" date="2022-11" db="EMBL/GenBank/DDBJ databases">
        <authorList>
            <person name="Petersen C."/>
        </authorList>
    </citation>
    <scope>NUCLEOTIDE SEQUENCE</scope>
    <source>
        <strain evidence="8">IBT 22155</strain>
    </source>
</reference>
<comment type="caution">
    <text evidence="8">The sequence shown here is derived from an EMBL/GenBank/DDBJ whole genome shotgun (WGS) entry which is preliminary data.</text>
</comment>
<dbReference type="GeneID" id="81400711"/>
<feature type="transmembrane region" description="Helical" evidence="6">
    <location>
        <begin position="12"/>
        <end position="35"/>
    </location>
</feature>
<dbReference type="Gene3D" id="1.20.1250.20">
    <property type="entry name" value="MFS general substrate transporter like domains"/>
    <property type="match status" value="1"/>
</dbReference>
<dbReference type="PRINTS" id="PR01036">
    <property type="entry name" value="TCRTETB"/>
</dbReference>
<evidence type="ECO:0000313" key="9">
    <source>
        <dbReference type="Proteomes" id="UP001149079"/>
    </source>
</evidence>
<evidence type="ECO:0000256" key="4">
    <source>
        <dbReference type="ARBA" id="ARBA00022989"/>
    </source>
</evidence>
<keyword evidence="9" id="KW-1185">Reference proteome</keyword>
<dbReference type="InterPro" id="IPR011701">
    <property type="entry name" value="MFS"/>
</dbReference>
<feature type="transmembrane region" description="Helical" evidence="6">
    <location>
        <begin position="189"/>
        <end position="210"/>
    </location>
</feature>
<dbReference type="InterPro" id="IPR020846">
    <property type="entry name" value="MFS_dom"/>
</dbReference>
<name>A0A9W9HGG8_9EURO</name>
<dbReference type="Proteomes" id="UP001149079">
    <property type="component" value="Unassembled WGS sequence"/>
</dbReference>
<dbReference type="SUPFAM" id="SSF103473">
    <property type="entry name" value="MFS general substrate transporter"/>
    <property type="match status" value="1"/>
</dbReference>
<keyword evidence="5 6" id="KW-0472">Membrane</keyword>
<feature type="transmembrane region" description="Helical" evidence="6">
    <location>
        <begin position="247"/>
        <end position="266"/>
    </location>
</feature>
<feature type="transmembrane region" description="Helical" evidence="6">
    <location>
        <begin position="47"/>
        <end position="69"/>
    </location>
</feature>
<feature type="domain" description="Major facilitator superfamily (MFS) profile" evidence="7">
    <location>
        <begin position="1"/>
        <end position="355"/>
    </location>
</feature>
<dbReference type="EMBL" id="JAPQKL010000001">
    <property type="protein sequence ID" value="KAJ5146233.1"/>
    <property type="molecule type" value="Genomic_DNA"/>
</dbReference>
<organism evidence="8 9">
    <name type="scientific">Penicillium bovifimosum</name>
    <dbReference type="NCBI Taxonomy" id="126998"/>
    <lineage>
        <taxon>Eukaryota</taxon>
        <taxon>Fungi</taxon>
        <taxon>Dikarya</taxon>
        <taxon>Ascomycota</taxon>
        <taxon>Pezizomycotina</taxon>
        <taxon>Eurotiomycetes</taxon>
        <taxon>Eurotiomycetidae</taxon>
        <taxon>Eurotiales</taxon>
        <taxon>Aspergillaceae</taxon>
        <taxon>Penicillium</taxon>
    </lineage>
</organism>
<evidence type="ECO:0000256" key="2">
    <source>
        <dbReference type="ARBA" id="ARBA00022448"/>
    </source>
</evidence>
<comment type="subcellular location">
    <subcellularLocation>
        <location evidence="1">Membrane</location>
        <topology evidence="1">Multi-pass membrane protein</topology>
    </subcellularLocation>
</comment>
<dbReference type="PANTHER" id="PTHR23506">
    <property type="entry name" value="GH10249P"/>
    <property type="match status" value="1"/>
</dbReference>
<proteinExistence type="predicted"/>
<keyword evidence="4 6" id="KW-1133">Transmembrane helix</keyword>
<feature type="transmembrane region" description="Helical" evidence="6">
    <location>
        <begin position="324"/>
        <end position="346"/>
    </location>
</feature>
<reference evidence="8" key="2">
    <citation type="journal article" date="2023" name="IMA Fungus">
        <title>Comparative genomic study of the Penicillium genus elucidates a diverse pangenome and 15 lateral gene transfer events.</title>
        <authorList>
            <person name="Petersen C."/>
            <person name="Sorensen T."/>
            <person name="Nielsen M.R."/>
            <person name="Sondergaard T.E."/>
            <person name="Sorensen J.L."/>
            <person name="Fitzpatrick D.A."/>
            <person name="Frisvad J.C."/>
            <person name="Nielsen K.L."/>
        </authorList>
    </citation>
    <scope>NUCLEOTIDE SEQUENCE</scope>
    <source>
        <strain evidence="8">IBT 22155</strain>
    </source>
</reference>
<feature type="transmembrane region" description="Helical" evidence="6">
    <location>
        <begin position="159"/>
        <end position="183"/>
    </location>
</feature>
<dbReference type="Gene3D" id="1.20.1720.10">
    <property type="entry name" value="Multidrug resistance protein D"/>
    <property type="match status" value="1"/>
</dbReference>
<dbReference type="RefSeq" id="XP_056526707.1">
    <property type="nucleotide sequence ID" value="XM_056661541.1"/>
</dbReference>
<protein>
    <recommendedName>
        <fullName evidence="7">Major facilitator superfamily (MFS) profile domain-containing protein</fullName>
    </recommendedName>
</protein>
<sequence length="371" mass="39463">MIVLTASHSVTWYVIARVLQGAATAMVSVAGLSIVTDAVDKASLGQMIGYIGTAMTLGFMSGPLLGGLVYEVGGFHAVFGMAFGIVALDFFLRLAVAEKRTAERWLCLTDGERPSQENGYVSEQPPYGAIATISSSAEAAEMSKSAFALWKLLKQPRMLVSLWAVVVGALVVSAFDATLPIFVENTFQWSVLGAGLIFLPGAAAAVFQPFFGFLSDRLGPRVIAFASFALQAPSLICLRFVQENSPFHIALLCVILVIVGMCIDLGEPALLVEIQRVLDDMEAEEPGVFGGRGAVAQAFSLENMAHFGGLALGPMVGGFVEFQYGWGVMTLALGVLSAVTAIPMLWLSGAIVEDSWTESAQEIEREPLLPE</sequence>
<dbReference type="Pfam" id="PF07690">
    <property type="entry name" value="MFS_1"/>
    <property type="match status" value="1"/>
</dbReference>
<dbReference type="PROSITE" id="PS50850">
    <property type="entry name" value="MFS"/>
    <property type="match status" value="1"/>
</dbReference>
<keyword evidence="3 6" id="KW-0812">Transmembrane</keyword>
<dbReference type="GO" id="GO:0022857">
    <property type="term" value="F:transmembrane transporter activity"/>
    <property type="evidence" value="ECO:0007669"/>
    <property type="project" value="InterPro"/>
</dbReference>
<dbReference type="InterPro" id="IPR050930">
    <property type="entry name" value="MFS_Vesicular_Transporter"/>
</dbReference>
<dbReference type="InterPro" id="IPR036259">
    <property type="entry name" value="MFS_trans_sf"/>
</dbReference>
<evidence type="ECO:0000256" key="1">
    <source>
        <dbReference type="ARBA" id="ARBA00004141"/>
    </source>
</evidence>
<gene>
    <name evidence="8" type="ORF">N7515_000797</name>
</gene>
<dbReference type="GO" id="GO:0016020">
    <property type="term" value="C:membrane"/>
    <property type="evidence" value="ECO:0007669"/>
    <property type="project" value="UniProtKB-SubCell"/>
</dbReference>